<accession>A0A5C8PJ85</accession>
<evidence type="ECO:0000256" key="1">
    <source>
        <dbReference type="SAM" id="MobiDB-lite"/>
    </source>
</evidence>
<feature type="region of interest" description="Disordered" evidence="1">
    <location>
        <begin position="1"/>
        <end position="34"/>
    </location>
</feature>
<keyword evidence="3" id="KW-1185">Reference proteome</keyword>
<dbReference type="AlphaFoldDB" id="A0A5C8PJ85"/>
<feature type="compositionally biased region" description="Low complexity" evidence="1">
    <location>
        <begin position="1"/>
        <end position="13"/>
    </location>
</feature>
<name>A0A5C8PJ85_9HYPH</name>
<dbReference type="InterPro" id="IPR021074">
    <property type="entry name" value="Formate_DH_dsu"/>
</dbReference>
<dbReference type="Pfam" id="PF11390">
    <property type="entry name" value="FdsD"/>
    <property type="match status" value="1"/>
</dbReference>
<evidence type="ECO:0008006" key="4">
    <source>
        <dbReference type="Google" id="ProtNLM"/>
    </source>
</evidence>
<evidence type="ECO:0000313" key="3">
    <source>
        <dbReference type="Proteomes" id="UP000321638"/>
    </source>
</evidence>
<sequence>MPPASPWWRWRAPTGSKCSRTPRGSGRRPKPVSPDKLVYMANQIGKFFAHQGEAKAVAGIADHIAKFWDPRMRAAIQAHAASGGAGLDPPVLQAVMILPTAGGEVPRRGGGEPTRSL</sequence>
<reference evidence="2 3" key="1">
    <citation type="submission" date="2019-06" db="EMBL/GenBank/DDBJ databases">
        <title>New taxonomy in bacterial strain CC-CFT640, isolated from vineyard.</title>
        <authorList>
            <person name="Lin S.-Y."/>
            <person name="Tsai C.-F."/>
            <person name="Young C.-C."/>
        </authorList>
    </citation>
    <scope>NUCLEOTIDE SEQUENCE [LARGE SCALE GENOMIC DNA]</scope>
    <source>
        <strain evidence="2 3">CC-CFT640</strain>
    </source>
</reference>
<comment type="caution">
    <text evidence="2">The sequence shown here is derived from an EMBL/GenBank/DDBJ whole genome shotgun (WGS) entry which is preliminary data.</text>
</comment>
<evidence type="ECO:0000313" key="2">
    <source>
        <dbReference type="EMBL" id="TXL73425.1"/>
    </source>
</evidence>
<dbReference type="Proteomes" id="UP000321638">
    <property type="component" value="Unassembled WGS sequence"/>
</dbReference>
<dbReference type="EMBL" id="VDUZ01000025">
    <property type="protein sequence ID" value="TXL73425.1"/>
    <property type="molecule type" value="Genomic_DNA"/>
</dbReference>
<proteinExistence type="predicted"/>
<organism evidence="2 3">
    <name type="scientific">Vineibacter terrae</name>
    <dbReference type="NCBI Taxonomy" id="2586908"/>
    <lineage>
        <taxon>Bacteria</taxon>
        <taxon>Pseudomonadati</taxon>
        <taxon>Pseudomonadota</taxon>
        <taxon>Alphaproteobacteria</taxon>
        <taxon>Hyphomicrobiales</taxon>
        <taxon>Vineibacter</taxon>
    </lineage>
</organism>
<protein>
    <recommendedName>
        <fullName evidence="4">Formate dehydrogenase subunit delta</fullName>
    </recommendedName>
</protein>
<dbReference type="OrthoDB" id="7409377at2"/>
<gene>
    <name evidence="2" type="ORF">FHP25_21060</name>
</gene>